<protein>
    <submittedName>
        <fullName evidence="1">PEBP-like protein</fullName>
    </submittedName>
</protein>
<name>A0A316VEY5_9BASI</name>
<dbReference type="InParanoid" id="A0A316VEY5"/>
<dbReference type="Proteomes" id="UP000245771">
    <property type="component" value="Unassembled WGS sequence"/>
</dbReference>
<evidence type="ECO:0000313" key="2">
    <source>
        <dbReference type="Proteomes" id="UP000245771"/>
    </source>
</evidence>
<keyword evidence="2" id="KW-1185">Reference proteome</keyword>
<sequence>SSLALAIAASTSMTFAQSTPQDQINEGIANVMLQLEGAHVVPNLISADQLQLRGLLNQQFGGSNVTTGELVGAVDDVKNMPIWTIEYSSQASASGQFLNASYTVMTLDPGAPSEQPRNIVRHFLANNITLDTATGGLRNTSKPIAGWFSPAPPAGSGVHRYTTLVFRQPANFTSTLPAYLQNRNETIDTNFDLAQYIKEADLGPIVAANFFLLQNSDTSASMTASGVVSTSAVPSASVSAAVSSISSSLSSVYAASSTGESGKSGAVGSPLLFSQSGIALMATAFFV</sequence>
<dbReference type="OrthoDB" id="2506647at2759"/>
<feature type="non-terminal residue" evidence="1">
    <location>
        <position position="287"/>
    </location>
</feature>
<dbReference type="PANTHER" id="PTHR11362:SF140">
    <property type="entry name" value="PEBP-LIKE PROTEIN"/>
    <property type="match status" value="1"/>
</dbReference>
<dbReference type="RefSeq" id="XP_025356491.1">
    <property type="nucleotide sequence ID" value="XM_025495724.1"/>
</dbReference>
<dbReference type="CDD" id="cd00866">
    <property type="entry name" value="PEBP_euk"/>
    <property type="match status" value="1"/>
</dbReference>
<dbReference type="STRING" id="1280837.A0A316VEY5"/>
<dbReference type="GeneID" id="37017505"/>
<dbReference type="Pfam" id="PF01161">
    <property type="entry name" value="PBP"/>
    <property type="match status" value="1"/>
</dbReference>
<organism evidence="1 2">
    <name type="scientific">Meira miltonrushii</name>
    <dbReference type="NCBI Taxonomy" id="1280837"/>
    <lineage>
        <taxon>Eukaryota</taxon>
        <taxon>Fungi</taxon>
        <taxon>Dikarya</taxon>
        <taxon>Basidiomycota</taxon>
        <taxon>Ustilaginomycotina</taxon>
        <taxon>Exobasidiomycetes</taxon>
        <taxon>Exobasidiales</taxon>
        <taxon>Brachybasidiaceae</taxon>
        <taxon>Meira</taxon>
    </lineage>
</organism>
<gene>
    <name evidence="1" type="ORF">FA14DRAFT_104987</name>
</gene>
<reference evidence="1 2" key="1">
    <citation type="journal article" date="2018" name="Mol. Biol. Evol.">
        <title>Broad Genomic Sampling Reveals a Smut Pathogenic Ancestry of the Fungal Clade Ustilaginomycotina.</title>
        <authorList>
            <person name="Kijpornyongpan T."/>
            <person name="Mondo S.J."/>
            <person name="Barry K."/>
            <person name="Sandor L."/>
            <person name="Lee J."/>
            <person name="Lipzen A."/>
            <person name="Pangilinan J."/>
            <person name="LaButti K."/>
            <person name="Hainaut M."/>
            <person name="Henrissat B."/>
            <person name="Grigoriev I.V."/>
            <person name="Spatafora J.W."/>
            <person name="Aime M.C."/>
        </authorList>
    </citation>
    <scope>NUCLEOTIDE SEQUENCE [LARGE SCALE GENOMIC DNA]</scope>
    <source>
        <strain evidence="1 2">MCA 3882</strain>
    </source>
</reference>
<dbReference type="SUPFAM" id="SSF49777">
    <property type="entry name" value="PEBP-like"/>
    <property type="match status" value="1"/>
</dbReference>
<dbReference type="InterPro" id="IPR008914">
    <property type="entry name" value="PEBP"/>
</dbReference>
<dbReference type="InterPro" id="IPR035810">
    <property type="entry name" value="PEBP_euk"/>
</dbReference>
<proteinExistence type="predicted"/>
<evidence type="ECO:0000313" key="1">
    <source>
        <dbReference type="EMBL" id="PWN36189.1"/>
    </source>
</evidence>
<dbReference type="InterPro" id="IPR036610">
    <property type="entry name" value="PEBP-like_sf"/>
</dbReference>
<accession>A0A316VEY5</accession>
<dbReference type="Gene3D" id="3.90.280.10">
    <property type="entry name" value="PEBP-like"/>
    <property type="match status" value="1"/>
</dbReference>
<dbReference type="PANTHER" id="PTHR11362">
    <property type="entry name" value="PHOSPHATIDYLETHANOLAMINE-BINDING PROTEIN"/>
    <property type="match status" value="1"/>
</dbReference>
<dbReference type="EMBL" id="KZ819603">
    <property type="protein sequence ID" value="PWN36189.1"/>
    <property type="molecule type" value="Genomic_DNA"/>
</dbReference>
<feature type="non-terminal residue" evidence="1">
    <location>
        <position position="1"/>
    </location>
</feature>
<dbReference type="AlphaFoldDB" id="A0A316VEY5"/>